<dbReference type="EMBL" id="KE561162">
    <property type="protein sequence ID" value="EPZ32277.1"/>
    <property type="molecule type" value="Genomic_DNA"/>
</dbReference>
<evidence type="ECO:0000256" key="1">
    <source>
        <dbReference type="ARBA" id="ARBA00004141"/>
    </source>
</evidence>
<evidence type="ECO:0000256" key="7">
    <source>
        <dbReference type="SAM" id="Phobius"/>
    </source>
</evidence>
<dbReference type="PANTHER" id="PTHR20772:SF2">
    <property type="entry name" value="PROTEIN FMP42"/>
    <property type="match status" value="1"/>
</dbReference>
<evidence type="ECO:0000313" key="9">
    <source>
        <dbReference type="Proteomes" id="UP000030755"/>
    </source>
</evidence>
<dbReference type="Proteomes" id="UP000030755">
    <property type="component" value="Unassembled WGS sequence"/>
</dbReference>
<gene>
    <name evidence="8" type="ORF">O9G_003421</name>
</gene>
<dbReference type="PANTHER" id="PTHR20772">
    <property type="entry name" value="PROTEIN FMP42"/>
    <property type="match status" value="1"/>
</dbReference>
<comment type="similarity">
    <text evidence="2">Belongs to the SLC43A transporter (TC 2.A.1.44) family.</text>
</comment>
<evidence type="ECO:0000256" key="2">
    <source>
        <dbReference type="ARBA" id="ARBA00006595"/>
    </source>
</evidence>
<feature type="transmembrane region" description="Helical" evidence="7">
    <location>
        <begin position="47"/>
        <end position="67"/>
    </location>
</feature>
<evidence type="ECO:0000256" key="3">
    <source>
        <dbReference type="ARBA" id="ARBA00022448"/>
    </source>
</evidence>
<accession>A0A075AU80</accession>
<keyword evidence="3" id="KW-0813">Transport</keyword>
<dbReference type="InterPro" id="IPR036259">
    <property type="entry name" value="MFS_trans_sf"/>
</dbReference>
<dbReference type="AlphaFoldDB" id="A0A075AU80"/>
<dbReference type="SUPFAM" id="SSF103473">
    <property type="entry name" value="MFS general substrate transporter"/>
    <property type="match status" value="1"/>
</dbReference>
<keyword evidence="6 7" id="KW-0472">Membrane</keyword>
<evidence type="ECO:0000256" key="6">
    <source>
        <dbReference type="ARBA" id="ARBA00023136"/>
    </source>
</evidence>
<name>A0A075AU80_ROZAC</name>
<keyword evidence="5 7" id="KW-1133">Transmembrane helix</keyword>
<dbReference type="HOGENOM" id="CLU_2172514_0_0_1"/>
<feature type="transmembrane region" description="Helical" evidence="7">
    <location>
        <begin position="79"/>
        <end position="96"/>
    </location>
</feature>
<reference evidence="8 9" key="1">
    <citation type="journal article" date="2013" name="Curr. Biol.">
        <title>Shared signatures of parasitism and phylogenomics unite Cryptomycota and microsporidia.</title>
        <authorList>
            <person name="James T.Y."/>
            <person name="Pelin A."/>
            <person name="Bonen L."/>
            <person name="Ahrendt S."/>
            <person name="Sain D."/>
            <person name="Corradi N."/>
            <person name="Stajich J.E."/>
        </authorList>
    </citation>
    <scope>NUCLEOTIDE SEQUENCE [LARGE SCALE GENOMIC DNA]</scope>
    <source>
        <strain evidence="8 9">CSF55</strain>
    </source>
</reference>
<dbReference type="InterPro" id="IPR052599">
    <property type="entry name" value="SLC43A_AATransporter"/>
</dbReference>
<evidence type="ECO:0000256" key="4">
    <source>
        <dbReference type="ARBA" id="ARBA00022692"/>
    </source>
</evidence>
<keyword evidence="4 7" id="KW-0812">Transmembrane</keyword>
<evidence type="ECO:0000256" key="5">
    <source>
        <dbReference type="ARBA" id="ARBA00022989"/>
    </source>
</evidence>
<proteinExistence type="inferred from homology"/>
<evidence type="ECO:0000313" key="8">
    <source>
        <dbReference type="EMBL" id="EPZ32277.1"/>
    </source>
</evidence>
<keyword evidence="9" id="KW-1185">Reference proteome</keyword>
<sequence>MVVSAVILSFLTAGVIFGHAALRTCLESSGAYQDLCNGTDSCPERELKLVLLFTIAASVTNISALIFGTILDYFGPKKSGILGSILSLGGCLFMSFPTNSNGVNLIVICH</sequence>
<dbReference type="GO" id="GO:0000329">
    <property type="term" value="C:fungal-type vacuole membrane"/>
    <property type="evidence" value="ECO:0007669"/>
    <property type="project" value="TreeGrafter"/>
</dbReference>
<comment type="subcellular location">
    <subcellularLocation>
        <location evidence="1">Membrane</location>
        <topology evidence="1">Multi-pass membrane protein</topology>
    </subcellularLocation>
</comment>
<dbReference type="OrthoDB" id="330047at2759"/>
<protein>
    <recommendedName>
        <fullName evidence="10">Major facilitator superfamily (MFS) profile domain-containing protein</fullName>
    </recommendedName>
</protein>
<evidence type="ECO:0008006" key="10">
    <source>
        <dbReference type="Google" id="ProtNLM"/>
    </source>
</evidence>
<organism evidence="8 9">
    <name type="scientific">Rozella allomycis (strain CSF55)</name>
    <dbReference type="NCBI Taxonomy" id="988480"/>
    <lineage>
        <taxon>Eukaryota</taxon>
        <taxon>Fungi</taxon>
        <taxon>Fungi incertae sedis</taxon>
        <taxon>Cryptomycota</taxon>
        <taxon>Cryptomycota incertae sedis</taxon>
        <taxon>Rozella</taxon>
    </lineage>
</organism>
<dbReference type="STRING" id="988480.A0A075AU80"/>